<dbReference type="InterPro" id="IPR027266">
    <property type="entry name" value="TrmE/GcvT-like"/>
</dbReference>
<dbReference type="PANTHER" id="PTHR43757:SF2">
    <property type="entry name" value="AMINOMETHYLTRANSFERASE, MITOCHONDRIAL"/>
    <property type="match status" value="1"/>
</dbReference>
<proteinExistence type="inferred from homology"/>
<dbReference type="EMBL" id="CP157743">
    <property type="protein sequence ID" value="XBS19539.1"/>
    <property type="molecule type" value="Genomic_DNA"/>
</dbReference>
<evidence type="ECO:0000259" key="9">
    <source>
        <dbReference type="Pfam" id="PF08669"/>
    </source>
</evidence>
<dbReference type="RefSeq" id="WP_305907714.1">
    <property type="nucleotide sequence ID" value="NZ_CP157743.1"/>
</dbReference>
<dbReference type="PIRSF" id="PIRSF006487">
    <property type="entry name" value="GcvT"/>
    <property type="match status" value="1"/>
</dbReference>
<evidence type="ECO:0000256" key="6">
    <source>
        <dbReference type="ARBA" id="ARBA00047665"/>
    </source>
</evidence>
<dbReference type="Pfam" id="PF01571">
    <property type="entry name" value="GCV_T"/>
    <property type="match status" value="1"/>
</dbReference>
<evidence type="ECO:0000256" key="5">
    <source>
        <dbReference type="ARBA" id="ARBA00031395"/>
    </source>
</evidence>
<dbReference type="GO" id="GO:0008483">
    <property type="term" value="F:transaminase activity"/>
    <property type="evidence" value="ECO:0007669"/>
    <property type="project" value="UniProtKB-KW"/>
</dbReference>
<dbReference type="Gene3D" id="3.30.1360.120">
    <property type="entry name" value="Probable tRNA modification gtpase trme, domain 1"/>
    <property type="match status" value="1"/>
</dbReference>
<dbReference type="GO" id="GO:0006546">
    <property type="term" value="P:glycine catabolic process"/>
    <property type="evidence" value="ECO:0007669"/>
    <property type="project" value="InterPro"/>
</dbReference>
<dbReference type="AlphaFoldDB" id="A0AAU7NRF2"/>
<dbReference type="Proteomes" id="UP001225378">
    <property type="component" value="Chromosome"/>
</dbReference>
<dbReference type="Gene3D" id="3.30.70.1400">
    <property type="entry name" value="Aminomethyltransferase beta-barrel domains"/>
    <property type="match status" value="1"/>
</dbReference>
<sequence length="359" mass="40005">MADLKQTALYDLHRDLDAKMVSFANYSMPLHYANGIIAEHRHCRSHAGFFDISHMGQCLITVDDAATALEKLLPSIIGTLPSGKQRYTVLTNHEGGIIDDIIVSRLDQDYMLVVNAGCKDKDYAHLQQHLGRHFRSRPDQALFALQGPAAQQVMQQLAPSACRLKFMQLCRTSIHDIPCLISRSGYTGEDGFEISVANESALELAKLILSFEPVQPIGLGARDSLRLEAGLSLYGHELDESISPVEAGLSWVIDKQKRQFLGADIIHRQLQQGAPRKRVGLLIEGKIPVREHSEIHNDSGQKVGYVTSGGFSPTLKQPIALALIDRRFDQQSCYALVRNRQISMRVTTLPFVPHHYHRG</sequence>
<dbReference type="NCBIfam" id="NF001567">
    <property type="entry name" value="PRK00389.1"/>
    <property type="match status" value="1"/>
</dbReference>
<dbReference type="SUPFAM" id="SSF103025">
    <property type="entry name" value="Folate-binding domain"/>
    <property type="match status" value="1"/>
</dbReference>
<evidence type="ECO:0000256" key="4">
    <source>
        <dbReference type="ARBA" id="ARBA00022679"/>
    </source>
</evidence>
<dbReference type="KEGG" id="mech:Q9L42_014380"/>
<keyword evidence="3" id="KW-0032">Aminotransferase</keyword>
<protein>
    <recommendedName>
        <fullName evidence="2">aminomethyltransferase</fullName>
        <ecNumber evidence="2">2.1.2.10</ecNumber>
    </recommendedName>
    <alternativeName>
        <fullName evidence="5">Glycine cleavage system T protein</fullName>
    </alternativeName>
</protein>
<dbReference type="Gene3D" id="4.10.1250.10">
    <property type="entry name" value="Aminomethyltransferase fragment"/>
    <property type="match status" value="1"/>
</dbReference>
<dbReference type="EC" id="2.1.2.10" evidence="2"/>
<organism evidence="10 11">
    <name type="scientific">Methylomarinum roseum</name>
    <dbReference type="NCBI Taxonomy" id="3067653"/>
    <lineage>
        <taxon>Bacteria</taxon>
        <taxon>Pseudomonadati</taxon>
        <taxon>Pseudomonadota</taxon>
        <taxon>Gammaproteobacteria</taxon>
        <taxon>Methylococcales</taxon>
        <taxon>Methylococcaceae</taxon>
        <taxon>Methylomarinum</taxon>
    </lineage>
</organism>
<evidence type="ECO:0000256" key="7">
    <source>
        <dbReference type="PIRSR" id="PIRSR006487-1"/>
    </source>
</evidence>
<dbReference type="Gene3D" id="2.40.30.110">
    <property type="entry name" value="Aminomethyltransferase beta-barrel domains"/>
    <property type="match status" value="1"/>
</dbReference>
<evidence type="ECO:0000313" key="11">
    <source>
        <dbReference type="Proteomes" id="UP001225378"/>
    </source>
</evidence>
<feature type="domain" description="Aminomethyltransferase C-terminal" evidence="9">
    <location>
        <begin position="276"/>
        <end position="352"/>
    </location>
</feature>
<dbReference type="NCBIfam" id="TIGR00528">
    <property type="entry name" value="gcvT"/>
    <property type="match status" value="1"/>
</dbReference>
<dbReference type="GO" id="GO:0005960">
    <property type="term" value="C:glycine cleavage complex"/>
    <property type="evidence" value="ECO:0007669"/>
    <property type="project" value="InterPro"/>
</dbReference>
<dbReference type="NCBIfam" id="NF010093">
    <property type="entry name" value="PRK13579.1"/>
    <property type="match status" value="1"/>
</dbReference>
<dbReference type="InterPro" id="IPR029043">
    <property type="entry name" value="GcvT/YgfZ_C"/>
</dbReference>
<dbReference type="InterPro" id="IPR006222">
    <property type="entry name" value="GCVT_N"/>
</dbReference>
<keyword evidence="4 10" id="KW-0808">Transferase</keyword>
<dbReference type="Pfam" id="PF08669">
    <property type="entry name" value="GCV_T_C"/>
    <property type="match status" value="1"/>
</dbReference>
<dbReference type="InterPro" id="IPR006223">
    <property type="entry name" value="GcvT"/>
</dbReference>
<dbReference type="PANTHER" id="PTHR43757">
    <property type="entry name" value="AMINOMETHYLTRANSFERASE"/>
    <property type="match status" value="1"/>
</dbReference>
<evidence type="ECO:0000256" key="1">
    <source>
        <dbReference type="ARBA" id="ARBA00008609"/>
    </source>
</evidence>
<evidence type="ECO:0000256" key="2">
    <source>
        <dbReference type="ARBA" id="ARBA00012616"/>
    </source>
</evidence>
<dbReference type="InterPro" id="IPR028896">
    <property type="entry name" value="GcvT/YgfZ/DmdA"/>
</dbReference>
<dbReference type="SUPFAM" id="SSF101790">
    <property type="entry name" value="Aminomethyltransferase beta-barrel domain"/>
    <property type="match status" value="1"/>
</dbReference>
<dbReference type="InterPro" id="IPR013977">
    <property type="entry name" value="GcvT_C"/>
</dbReference>
<comment type="catalytic activity">
    <reaction evidence="6">
        <text>N(6)-[(R)-S(8)-aminomethyldihydrolipoyl]-L-lysyl-[protein] + (6S)-5,6,7,8-tetrahydrofolate = N(6)-[(R)-dihydrolipoyl]-L-lysyl-[protein] + (6R)-5,10-methylene-5,6,7,8-tetrahydrofolate + NH4(+)</text>
        <dbReference type="Rhea" id="RHEA:16945"/>
        <dbReference type="Rhea" id="RHEA-COMP:10475"/>
        <dbReference type="Rhea" id="RHEA-COMP:10492"/>
        <dbReference type="ChEBI" id="CHEBI:15636"/>
        <dbReference type="ChEBI" id="CHEBI:28938"/>
        <dbReference type="ChEBI" id="CHEBI:57453"/>
        <dbReference type="ChEBI" id="CHEBI:83100"/>
        <dbReference type="ChEBI" id="CHEBI:83143"/>
        <dbReference type="EC" id="2.1.2.10"/>
    </reaction>
</comment>
<evidence type="ECO:0000259" key="8">
    <source>
        <dbReference type="Pfam" id="PF01571"/>
    </source>
</evidence>
<gene>
    <name evidence="10" type="primary">gcvT</name>
    <name evidence="10" type="ORF">Q9L42_014380</name>
</gene>
<evidence type="ECO:0000313" key="10">
    <source>
        <dbReference type="EMBL" id="XBS19539.1"/>
    </source>
</evidence>
<evidence type="ECO:0000256" key="3">
    <source>
        <dbReference type="ARBA" id="ARBA00022576"/>
    </source>
</evidence>
<dbReference type="FunFam" id="3.30.70.1400:FF:000001">
    <property type="entry name" value="Aminomethyltransferase"/>
    <property type="match status" value="1"/>
</dbReference>
<dbReference type="GO" id="GO:0004047">
    <property type="term" value="F:aminomethyltransferase activity"/>
    <property type="evidence" value="ECO:0007669"/>
    <property type="project" value="UniProtKB-EC"/>
</dbReference>
<reference evidence="10 11" key="1">
    <citation type="journal article" date="2024" name="Microbiology">
        <title>Methylomarinum rosea sp. nov., a novel halophilic methanotrophic bacterium from the hypersaline Lake Elton.</title>
        <authorList>
            <person name="Suleimanov R.Z."/>
            <person name="Oshkin I.Y."/>
            <person name="Danilova O.V."/>
            <person name="Suzina N.E."/>
            <person name="Dedysh S.N."/>
        </authorList>
    </citation>
    <scope>NUCLEOTIDE SEQUENCE [LARGE SCALE GENOMIC DNA]</scope>
    <source>
        <strain evidence="10 11">Ch1-1</strain>
    </source>
</reference>
<feature type="binding site" evidence="7">
    <location>
        <position position="193"/>
    </location>
    <ligand>
        <name>substrate</name>
    </ligand>
</feature>
<accession>A0AAU7NRF2</accession>
<keyword evidence="11" id="KW-1185">Reference proteome</keyword>
<comment type="similarity">
    <text evidence="1">Belongs to the GcvT family.</text>
</comment>
<name>A0AAU7NRF2_9GAMM</name>
<feature type="domain" description="GCVT N-terminal" evidence="8">
    <location>
        <begin position="9"/>
        <end position="257"/>
    </location>
</feature>